<sequence>MMRHDANEAAPIVDRMLAQLLATVPSKGRAGSDARTAIGDTRAKAYKLCTDDTLGPPLDECFDLARQAGSTSAQINYVREQIELENPATLGGALVMNAGIRLCLATQCRIIAGMSFVSRQDVDALKKQLLQPFRDAEEIAADEMDQMSFQALIALHGTVTNHLVATARPLPRMLNYQFFEPLPSLVMAYKLYDDASRCDELRTENKIVHPAFCPMVGQALSS</sequence>
<accession>A0ABY0DFS0</accession>
<keyword evidence="2" id="KW-1185">Reference proteome</keyword>
<dbReference type="Proteomes" id="UP000289946">
    <property type="component" value="Unassembled WGS sequence"/>
</dbReference>
<protein>
    <submittedName>
        <fullName evidence="1">Uncharacterized protein</fullName>
    </submittedName>
</protein>
<name>A0ABY0DFS0_9BRAD</name>
<organism evidence="1 2">
    <name type="scientific">Bradyrhizobium zhanjiangense</name>
    <dbReference type="NCBI Taxonomy" id="1325107"/>
    <lineage>
        <taxon>Bacteria</taxon>
        <taxon>Pseudomonadati</taxon>
        <taxon>Pseudomonadota</taxon>
        <taxon>Alphaproteobacteria</taxon>
        <taxon>Hyphomicrobiales</taxon>
        <taxon>Nitrobacteraceae</taxon>
        <taxon>Bradyrhizobium</taxon>
    </lineage>
</organism>
<dbReference type="EMBL" id="RDRA01000014">
    <property type="protein sequence ID" value="RXG91593.1"/>
    <property type="molecule type" value="Genomic_DNA"/>
</dbReference>
<proteinExistence type="predicted"/>
<comment type="caution">
    <text evidence="1">The sequence shown here is derived from an EMBL/GenBank/DDBJ whole genome shotgun (WGS) entry which is preliminary data.</text>
</comment>
<reference evidence="1 2" key="1">
    <citation type="submission" date="2018-10" db="EMBL/GenBank/DDBJ databases">
        <title>Bradyrhizobium sp. nov., isolated from effective nodules of peanut in China.</title>
        <authorList>
            <person name="Li Y."/>
        </authorList>
    </citation>
    <scope>NUCLEOTIDE SEQUENCE [LARGE SCALE GENOMIC DNA]</scope>
    <source>
        <strain evidence="1 2">CCBAU 51781</strain>
    </source>
</reference>
<evidence type="ECO:0000313" key="1">
    <source>
        <dbReference type="EMBL" id="RXG91593.1"/>
    </source>
</evidence>
<dbReference type="RefSeq" id="WP_128941064.1">
    <property type="nucleotide sequence ID" value="NZ_RDRA01000014.1"/>
</dbReference>
<evidence type="ECO:0000313" key="2">
    <source>
        <dbReference type="Proteomes" id="UP000289946"/>
    </source>
</evidence>
<gene>
    <name evidence="1" type="ORF">EAS62_24245</name>
</gene>